<keyword evidence="12" id="KW-0812">Transmembrane</keyword>
<feature type="binding site" evidence="11">
    <location>
        <position position="153"/>
    </location>
    <ligand>
        <name>FMN</name>
        <dbReference type="ChEBI" id="CHEBI:58210"/>
    </ligand>
</feature>
<evidence type="ECO:0000256" key="11">
    <source>
        <dbReference type="PIRSR" id="PIRSR006621-2"/>
    </source>
</evidence>
<name>A0A520RX25_9GAMM</name>
<feature type="transmembrane region" description="Helical" evidence="12">
    <location>
        <begin position="12"/>
        <end position="34"/>
    </location>
</feature>
<organism evidence="14 15">
    <name type="scientific">OM182 bacterium</name>
    <dbReference type="NCBI Taxonomy" id="2510334"/>
    <lineage>
        <taxon>Bacteria</taxon>
        <taxon>Pseudomonadati</taxon>
        <taxon>Pseudomonadota</taxon>
        <taxon>Gammaproteobacteria</taxon>
        <taxon>OMG group</taxon>
        <taxon>OM182 clade</taxon>
    </lineage>
</organism>
<accession>A0A520RX25</accession>
<dbReference type="PROSITE" id="PS01136">
    <property type="entry name" value="UPF0034"/>
    <property type="match status" value="1"/>
</dbReference>
<dbReference type="AlphaFoldDB" id="A0A520RX25"/>
<dbReference type="Gene3D" id="3.20.20.70">
    <property type="entry name" value="Aldolase class I"/>
    <property type="match status" value="1"/>
</dbReference>
<evidence type="ECO:0000313" key="14">
    <source>
        <dbReference type="EMBL" id="RZO74758.1"/>
    </source>
</evidence>
<dbReference type="PANTHER" id="PTHR42907:SF1">
    <property type="entry name" value="FMN-LINKED OXIDOREDUCTASES SUPERFAMILY PROTEIN"/>
    <property type="match status" value="1"/>
</dbReference>
<dbReference type="InterPro" id="IPR018517">
    <property type="entry name" value="tRNA_hU_synthase_CS"/>
</dbReference>
<feature type="binding site" evidence="11">
    <location>
        <position position="52"/>
    </location>
    <ligand>
        <name>FMN</name>
        <dbReference type="ChEBI" id="CHEBI:58210"/>
    </ligand>
</feature>
<keyword evidence="3 9" id="KW-0285">Flavoprotein</keyword>
<evidence type="ECO:0000256" key="1">
    <source>
        <dbReference type="ARBA" id="ARBA00001917"/>
    </source>
</evidence>
<reference evidence="14 15" key="1">
    <citation type="submission" date="2019-02" db="EMBL/GenBank/DDBJ databases">
        <title>Prokaryotic population dynamics and viral predation in marine succession experiment using metagenomics: the confinement effect.</title>
        <authorList>
            <person name="Haro-Moreno J.M."/>
            <person name="Rodriguez-Valera F."/>
            <person name="Lopez-Perez M."/>
        </authorList>
    </citation>
    <scope>NUCLEOTIDE SEQUENCE [LARGE SCALE GENOMIC DNA]</scope>
    <source>
        <strain evidence="14">MED-G157</strain>
    </source>
</reference>
<keyword evidence="8 9" id="KW-0560">Oxidoreductase</keyword>
<dbReference type="EC" id="1.3.1.-" evidence="9"/>
<evidence type="ECO:0000313" key="15">
    <source>
        <dbReference type="Proteomes" id="UP000316199"/>
    </source>
</evidence>
<dbReference type="InterPro" id="IPR035587">
    <property type="entry name" value="DUS-like_FMN-bd"/>
</dbReference>
<dbReference type="SUPFAM" id="SSF51395">
    <property type="entry name" value="FMN-linked oxidoreductases"/>
    <property type="match status" value="1"/>
</dbReference>
<evidence type="ECO:0000256" key="3">
    <source>
        <dbReference type="ARBA" id="ARBA00022630"/>
    </source>
</evidence>
<keyword evidence="12" id="KW-1133">Transmembrane helix</keyword>
<evidence type="ECO:0000256" key="8">
    <source>
        <dbReference type="ARBA" id="ARBA00023002"/>
    </source>
</evidence>
<keyword evidence="7" id="KW-0694">RNA-binding</keyword>
<keyword evidence="6" id="KW-0521">NADP</keyword>
<comment type="cofactor">
    <cofactor evidence="1 9 11">
        <name>FMN</name>
        <dbReference type="ChEBI" id="CHEBI:58210"/>
    </cofactor>
</comment>
<evidence type="ECO:0000256" key="2">
    <source>
        <dbReference type="ARBA" id="ARBA00022555"/>
    </source>
</evidence>
<dbReference type="NCBIfam" id="NF008774">
    <property type="entry name" value="PRK11815.1"/>
    <property type="match status" value="1"/>
</dbReference>
<dbReference type="GO" id="GO:0017150">
    <property type="term" value="F:tRNA dihydrouridine synthase activity"/>
    <property type="evidence" value="ECO:0007669"/>
    <property type="project" value="InterPro"/>
</dbReference>
<dbReference type="Proteomes" id="UP000316199">
    <property type="component" value="Unassembled WGS sequence"/>
</dbReference>
<keyword evidence="4 9" id="KW-0288">FMN</keyword>
<keyword evidence="11" id="KW-0547">Nucleotide-binding</keyword>
<gene>
    <name evidence="14" type="primary">dusA</name>
    <name evidence="14" type="ORF">EVA68_08465</name>
</gene>
<feature type="active site" description="Proton donor" evidence="10">
    <location>
        <position position="82"/>
    </location>
</feature>
<dbReference type="InterPro" id="IPR001269">
    <property type="entry name" value="DUS_fam"/>
</dbReference>
<dbReference type="CDD" id="cd02801">
    <property type="entry name" value="DUS_like_FMN"/>
    <property type="match status" value="1"/>
</dbReference>
<keyword evidence="2" id="KW-0820">tRNA-binding</keyword>
<feature type="domain" description="DUS-like FMN-binding" evidence="13">
    <location>
        <begin position="1"/>
        <end position="302"/>
    </location>
</feature>
<evidence type="ECO:0000256" key="5">
    <source>
        <dbReference type="ARBA" id="ARBA00022694"/>
    </source>
</evidence>
<evidence type="ECO:0000256" key="12">
    <source>
        <dbReference type="SAM" id="Phobius"/>
    </source>
</evidence>
<dbReference type="GO" id="GO:0050660">
    <property type="term" value="F:flavin adenine dinucleotide binding"/>
    <property type="evidence" value="ECO:0007669"/>
    <property type="project" value="InterPro"/>
</dbReference>
<evidence type="ECO:0000256" key="10">
    <source>
        <dbReference type="PIRSR" id="PIRSR006621-1"/>
    </source>
</evidence>
<protein>
    <recommendedName>
        <fullName evidence="9">tRNA-dihydrouridine synthase</fullName>
        <ecNumber evidence="9">1.3.1.-</ecNumber>
    </recommendedName>
</protein>
<comment type="caution">
    <text evidence="14">The sequence shown here is derived from an EMBL/GenBank/DDBJ whole genome shotgun (WGS) entry which is preliminary data.</text>
</comment>
<comment type="similarity">
    <text evidence="9">Belongs to the dus family.</text>
</comment>
<feature type="binding site" evidence="11">
    <location>
        <begin position="215"/>
        <end position="216"/>
    </location>
    <ligand>
        <name>FMN</name>
        <dbReference type="ChEBI" id="CHEBI:58210"/>
    </ligand>
</feature>
<dbReference type="Pfam" id="PF01207">
    <property type="entry name" value="Dus"/>
    <property type="match status" value="1"/>
</dbReference>
<comment type="function">
    <text evidence="9">Catalyzes the synthesis of 5,6-dihydrouridine (D), a modified base found in the D-loop of most tRNAs, via the reduction of the C5-C6 double bond in target uridines.</text>
</comment>
<evidence type="ECO:0000256" key="9">
    <source>
        <dbReference type="PIRNR" id="PIRNR006621"/>
    </source>
</evidence>
<feature type="binding site" evidence="11">
    <location>
        <position position="121"/>
    </location>
    <ligand>
        <name>FMN</name>
        <dbReference type="ChEBI" id="CHEBI:58210"/>
    </ligand>
</feature>
<evidence type="ECO:0000256" key="6">
    <source>
        <dbReference type="ARBA" id="ARBA00022857"/>
    </source>
</evidence>
<evidence type="ECO:0000256" key="7">
    <source>
        <dbReference type="ARBA" id="ARBA00022884"/>
    </source>
</evidence>
<evidence type="ECO:0000259" key="13">
    <source>
        <dbReference type="Pfam" id="PF01207"/>
    </source>
</evidence>
<dbReference type="GO" id="GO:0000049">
    <property type="term" value="F:tRNA binding"/>
    <property type="evidence" value="ECO:0007669"/>
    <property type="project" value="UniProtKB-KW"/>
</dbReference>
<dbReference type="PANTHER" id="PTHR42907">
    <property type="entry name" value="FMN-LINKED OXIDOREDUCTASES SUPERFAMILY PROTEIN"/>
    <property type="match status" value="1"/>
</dbReference>
<sequence length="318" mass="35759">MMGCTDRHFRFLLRLLSTNSILYSEMIVTGALLYGEKEKFLAHNEDAPCGFQLGGSNPKELAEAAILVEEAGYQEVNINCGCPSDRVQVGGIGACLMAKPELVADCYQAMSSAVDIPVTVKSRIGIDESEDYSFFKRFVLKLYDVGCRTFVVHARKAILKGLTPKENRDIPPLKYNYIYRIKDELPEATFILNGGIKTVEECLKLKQLTDGLMLGRAIYSDPYLLARLDHDIFSTPLPSRLDILEKYRSYMLEQLDKQVAMKHMIKHLLGYFTGTPGARHFRRYLSAHMFEGNANITLLDNALEASNVTNNLLEKVIS</sequence>
<dbReference type="PIRSF" id="PIRSF006621">
    <property type="entry name" value="Dus"/>
    <property type="match status" value="1"/>
</dbReference>
<feature type="binding site" evidence="11">
    <location>
        <begin position="193"/>
        <end position="195"/>
    </location>
    <ligand>
        <name>FMN</name>
        <dbReference type="ChEBI" id="CHEBI:58210"/>
    </ligand>
</feature>
<keyword evidence="12" id="KW-0472">Membrane</keyword>
<dbReference type="EMBL" id="SHAG01000063">
    <property type="protein sequence ID" value="RZO74758.1"/>
    <property type="molecule type" value="Genomic_DNA"/>
</dbReference>
<dbReference type="InterPro" id="IPR013785">
    <property type="entry name" value="Aldolase_TIM"/>
</dbReference>
<keyword evidence="5 9" id="KW-0819">tRNA processing</keyword>
<dbReference type="Gene3D" id="1.20.120.1460">
    <property type="match status" value="1"/>
</dbReference>
<dbReference type="InterPro" id="IPR004653">
    <property type="entry name" value="DusA"/>
</dbReference>
<proteinExistence type="inferred from homology"/>
<evidence type="ECO:0000256" key="4">
    <source>
        <dbReference type="ARBA" id="ARBA00022643"/>
    </source>
</evidence>